<keyword evidence="1" id="KW-0812">Transmembrane</keyword>
<dbReference type="InterPro" id="IPR036513">
    <property type="entry name" value="STAS_dom_sf"/>
</dbReference>
<reference evidence="3 4" key="1">
    <citation type="submission" date="2019-03" db="EMBL/GenBank/DDBJ databases">
        <title>Sapientia aquatica gen. nov., sp. nov., isolated from a crater lake.</title>
        <authorList>
            <person name="Felfoldi T."/>
            <person name="Szabo A."/>
            <person name="Toth E."/>
            <person name="Schumann P."/>
            <person name="Keki Z."/>
            <person name="Marialigeti K."/>
            <person name="Mathe I."/>
        </authorList>
    </citation>
    <scope>NUCLEOTIDE SEQUENCE [LARGE SCALE GENOMIC DNA]</scope>
    <source>
        <strain evidence="3 4">SA-152</strain>
    </source>
</reference>
<keyword evidence="1" id="KW-1003">Cell membrane</keyword>
<feature type="transmembrane region" description="Helical" evidence="1">
    <location>
        <begin position="349"/>
        <end position="370"/>
    </location>
</feature>
<gene>
    <name evidence="3" type="ORF">E2I14_04925</name>
</gene>
<evidence type="ECO:0000313" key="3">
    <source>
        <dbReference type="EMBL" id="TDK67641.1"/>
    </source>
</evidence>
<feature type="transmembrane region" description="Helical" evidence="1">
    <location>
        <begin position="166"/>
        <end position="186"/>
    </location>
</feature>
<evidence type="ECO:0000313" key="4">
    <source>
        <dbReference type="Proteomes" id="UP000294829"/>
    </source>
</evidence>
<name>A0A4R5W4L6_9BURK</name>
<accession>A0A4R5W4L6</accession>
<protein>
    <submittedName>
        <fullName evidence="3">ABC transporter permease</fullName>
    </submittedName>
</protein>
<evidence type="ECO:0000256" key="1">
    <source>
        <dbReference type="RuleBase" id="RU362044"/>
    </source>
</evidence>
<dbReference type="OrthoDB" id="9810518at2"/>
<feature type="domain" description="STAS" evidence="2">
    <location>
        <begin position="1"/>
        <end position="83"/>
    </location>
</feature>
<feature type="transmembrane region" description="Helical" evidence="1">
    <location>
        <begin position="127"/>
        <end position="146"/>
    </location>
</feature>
<organism evidence="3 4">
    <name type="scientific">Sapientia aquatica</name>
    <dbReference type="NCBI Taxonomy" id="1549640"/>
    <lineage>
        <taxon>Bacteria</taxon>
        <taxon>Pseudomonadati</taxon>
        <taxon>Pseudomonadota</taxon>
        <taxon>Betaproteobacteria</taxon>
        <taxon>Burkholderiales</taxon>
        <taxon>Oxalobacteraceae</taxon>
        <taxon>Sapientia</taxon>
    </lineage>
</organism>
<evidence type="ECO:0000259" key="2">
    <source>
        <dbReference type="PROSITE" id="PS50801"/>
    </source>
</evidence>
<comment type="similarity">
    <text evidence="1">Belongs to the MlaE permease family.</text>
</comment>
<keyword evidence="1" id="KW-0997">Cell inner membrane</keyword>
<dbReference type="GO" id="GO:0043190">
    <property type="term" value="C:ATP-binding cassette (ABC) transporter complex"/>
    <property type="evidence" value="ECO:0007669"/>
    <property type="project" value="InterPro"/>
</dbReference>
<dbReference type="NCBIfam" id="TIGR00056">
    <property type="entry name" value="MlaE family lipid ABC transporter permease subunit"/>
    <property type="match status" value="1"/>
</dbReference>
<dbReference type="Pfam" id="PF02405">
    <property type="entry name" value="MlaE"/>
    <property type="match status" value="1"/>
</dbReference>
<dbReference type="GO" id="GO:0005548">
    <property type="term" value="F:phospholipid transporter activity"/>
    <property type="evidence" value="ECO:0007669"/>
    <property type="project" value="TreeGrafter"/>
</dbReference>
<dbReference type="AlphaFoldDB" id="A0A4R5W4L6"/>
<dbReference type="Gene3D" id="3.30.750.24">
    <property type="entry name" value="STAS domain"/>
    <property type="match status" value="1"/>
</dbReference>
<comment type="subcellular location">
    <subcellularLocation>
        <location evidence="1">Cell inner membrane</location>
        <topology evidence="1">Multi-pass membrane protein</topology>
    </subcellularLocation>
</comment>
<dbReference type="PANTHER" id="PTHR30188:SF3">
    <property type="entry name" value="ABC TRANSPORTER PERMEASE"/>
    <property type="match status" value="1"/>
</dbReference>
<dbReference type="InterPro" id="IPR003453">
    <property type="entry name" value="ABC_MlaE_roteobac"/>
</dbReference>
<keyword evidence="4" id="KW-1185">Reference proteome</keyword>
<dbReference type="PROSITE" id="PS50801">
    <property type="entry name" value="STAS"/>
    <property type="match status" value="1"/>
</dbReference>
<sequence length="372" mass="39979">MLIESAPAQVTVSPLGHLLLAGSWEFATLKSKSIVLPNATPDAESVIVIDATKLDFIDGTGAWILQNCLQRLRQQGKQIRLEGWTASNLKLMQQIEQQQSVKLPTKAAIPLLNQIGMNAAAQYKSGFALLSFIGQVAMALVANLSHRSRWRWAIVCNNVQSAGVDALAIIGITSCLLGVVVAYQGVDQLRHYGANIFVVDLIGYSMLREFSPLITAIIIAGRSSSAFAAQIGTMKIMEELDGMRTIGIDPINMLVLPKLIALMLVLPLLTVFSDMAGVVGGMVMARSQLDISFNEFLTRFALVIHPTSFLIGVGKALVFSVVITLIGCFQGLATKGDADSVGQQTTRSVVQSIFIVISLDAVFSVVFSLLGM</sequence>
<feature type="transmembrane region" description="Helical" evidence="1">
    <location>
        <begin position="259"/>
        <end position="283"/>
    </location>
</feature>
<comment type="caution">
    <text evidence="3">The sequence shown here is derived from an EMBL/GenBank/DDBJ whole genome shotgun (WGS) entry which is preliminary data.</text>
</comment>
<dbReference type="InterPro" id="IPR002645">
    <property type="entry name" value="STAS_dom"/>
</dbReference>
<feature type="transmembrane region" description="Helical" evidence="1">
    <location>
        <begin position="303"/>
        <end position="329"/>
    </location>
</feature>
<keyword evidence="1" id="KW-0472">Membrane</keyword>
<proteinExistence type="inferred from homology"/>
<dbReference type="PANTHER" id="PTHR30188">
    <property type="entry name" value="ABC TRANSPORTER PERMEASE PROTEIN-RELATED"/>
    <property type="match status" value="1"/>
</dbReference>
<dbReference type="SUPFAM" id="SSF52091">
    <property type="entry name" value="SpoIIaa-like"/>
    <property type="match status" value="1"/>
</dbReference>
<dbReference type="InterPro" id="IPR030802">
    <property type="entry name" value="Permease_MalE"/>
</dbReference>
<dbReference type="Proteomes" id="UP000294829">
    <property type="component" value="Unassembled WGS sequence"/>
</dbReference>
<dbReference type="EMBL" id="SMYL01000002">
    <property type="protein sequence ID" value="TDK67641.1"/>
    <property type="molecule type" value="Genomic_DNA"/>
</dbReference>
<keyword evidence="1" id="KW-1133">Transmembrane helix</keyword>